<dbReference type="Gene3D" id="3.30.70.20">
    <property type="match status" value="2"/>
</dbReference>
<keyword evidence="2" id="KW-0004">4Fe-4S</keyword>
<dbReference type="RefSeq" id="WP_015905887.1">
    <property type="nucleotide sequence ID" value="NC_012108.1"/>
</dbReference>
<sequence>MSKSFFVDTTLCTACRACQVACKQWHDLPAEKTTNRGGFENPKDLSFITYKVVRMREEVIDNKLEWLFFPEQCRHCIDAPCLEIADNSDAIYRDPDTGAIIYTEQTRDLDAQAIIDSCPYNIPRVGADGVLAKCDMCNDRVHNGLLPACVATCPTGAMNFGDREEMIELAEARLEKVKKRYPDAALLDMDQVSVIYLTVHEPSLYSINAVASNQRAGISRKVALKRMIKPFAGLFRV</sequence>
<accession>C0QCD7</accession>
<organism evidence="8 9">
    <name type="scientific">Desulforapulum autotrophicum (strain ATCC 43914 / DSM 3382 / VKM B-1955 / HRM2)</name>
    <name type="common">Desulfobacterium autotrophicum</name>
    <dbReference type="NCBI Taxonomy" id="177437"/>
    <lineage>
        <taxon>Bacteria</taxon>
        <taxon>Pseudomonadati</taxon>
        <taxon>Thermodesulfobacteriota</taxon>
        <taxon>Desulfobacteria</taxon>
        <taxon>Desulfobacterales</taxon>
        <taxon>Desulfobacteraceae</taxon>
        <taxon>Desulforapulum</taxon>
    </lineage>
</organism>
<keyword evidence="8" id="KW-0560">Oxidoreductase</keyword>
<dbReference type="STRING" id="177437.HRM2_40970"/>
<dbReference type="PROSITE" id="PS51379">
    <property type="entry name" value="4FE4S_FER_2"/>
    <property type="match status" value="1"/>
</dbReference>
<reference evidence="8 9" key="1">
    <citation type="journal article" date="2009" name="Environ. Microbiol.">
        <title>Genome sequence of Desulfobacterium autotrophicum HRM2, a marine sulfate reducer oxidizing organic carbon completely to carbon dioxide.</title>
        <authorList>
            <person name="Strittmatter A.W."/>
            <person name="Liesegang H."/>
            <person name="Rabus R."/>
            <person name="Decker I."/>
            <person name="Amann J."/>
            <person name="Andres S."/>
            <person name="Henne A."/>
            <person name="Fricke W.F."/>
            <person name="Martinez-Arias R."/>
            <person name="Bartels D."/>
            <person name="Goesmann A."/>
            <person name="Krause L."/>
            <person name="Puehler A."/>
            <person name="Klenk H.P."/>
            <person name="Richter M."/>
            <person name="Schuler M."/>
            <person name="Gloeckner F.O."/>
            <person name="Meyerdierks A."/>
            <person name="Gottschalk G."/>
            <person name="Amann R."/>
        </authorList>
    </citation>
    <scope>NUCLEOTIDE SEQUENCE [LARGE SCALE GENOMIC DNA]</scope>
    <source>
        <strain evidence="9">ATCC 43914 / DSM 3382 / HRM2</strain>
    </source>
</reference>
<keyword evidence="6" id="KW-0411">Iron-sulfur</keyword>
<protein>
    <submittedName>
        <fullName evidence="8">FdhB7</fullName>
        <ecNumber evidence="8">1.2.1.2</ecNumber>
    </submittedName>
</protein>
<keyword evidence="5" id="KW-0408">Iron</keyword>
<dbReference type="Proteomes" id="UP000000442">
    <property type="component" value="Chromosome"/>
</dbReference>
<dbReference type="OrthoDB" id="9789030at2"/>
<proteinExistence type="predicted"/>
<dbReference type="InterPro" id="IPR017896">
    <property type="entry name" value="4Fe4S_Fe-S-bd"/>
</dbReference>
<dbReference type="PANTHER" id="PTHR43545">
    <property type="entry name" value="FORMATE DEHYDROGENASE, NITRATE-INDUCIBLE, IRON-SULFUR SUBUNIT"/>
    <property type="match status" value="1"/>
</dbReference>
<name>C0QCD7_DESAH</name>
<dbReference type="AlphaFoldDB" id="C0QCD7"/>
<dbReference type="HOGENOM" id="CLU_043374_0_3_7"/>
<evidence type="ECO:0000313" key="9">
    <source>
        <dbReference type="Proteomes" id="UP000000442"/>
    </source>
</evidence>
<dbReference type="GO" id="GO:0051539">
    <property type="term" value="F:4 iron, 4 sulfur cluster binding"/>
    <property type="evidence" value="ECO:0007669"/>
    <property type="project" value="UniProtKB-KW"/>
</dbReference>
<keyword evidence="4" id="KW-0677">Repeat</keyword>
<keyword evidence="3" id="KW-0479">Metal-binding</keyword>
<dbReference type="SUPFAM" id="SSF54862">
    <property type="entry name" value="4Fe-4S ferredoxins"/>
    <property type="match status" value="1"/>
</dbReference>
<keyword evidence="9" id="KW-1185">Reference proteome</keyword>
<evidence type="ECO:0000313" key="8">
    <source>
        <dbReference type="EMBL" id="ACN17154.1"/>
    </source>
</evidence>
<dbReference type="Pfam" id="PF13247">
    <property type="entry name" value="Fer4_11"/>
    <property type="match status" value="1"/>
</dbReference>
<comment type="subcellular location">
    <subcellularLocation>
        <location evidence="1">Cell envelope</location>
    </subcellularLocation>
</comment>
<evidence type="ECO:0000256" key="3">
    <source>
        <dbReference type="ARBA" id="ARBA00022723"/>
    </source>
</evidence>
<dbReference type="InterPro" id="IPR051555">
    <property type="entry name" value="FDH_Electron_Transfer_Unit"/>
</dbReference>
<dbReference type="PANTHER" id="PTHR43545:SF4">
    <property type="entry name" value="IRON-SULFUR PROTEIN"/>
    <property type="match status" value="1"/>
</dbReference>
<dbReference type="eggNOG" id="COG0437">
    <property type="taxonomic scope" value="Bacteria"/>
</dbReference>
<evidence type="ECO:0000256" key="5">
    <source>
        <dbReference type="ARBA" id="ARBA00023004"/>
    </source>
</evidence>
<dbReference type="GO" id="GO:0030313">
    <property type="term" value="C:cell envelope"/>
    <property type="evidence" value="ECO:0007669"/>
    <property type="project" value="UniProtKB-SubCell"/>
</dbReference>
<gene>
    <name evidence="8" type="primary">fdhB7</name>
    <name evidence="8" type="ordered locus">HRM2_40970</name>
</gene>
<dbReference type="KEGG" id="dat:HRM2_40970"/>
<dbReference type="EC" id="1.2.1.2" evidence="8"/>
<feature type="domain" description="4Fe-4S ferredoxin-type" evidence="7">
    <location>
        <begin position="3"/>
        <end position="33"/>
    </location>
</feature>
<evidence type="ECO:0000259" key="7">
    <source>
        <dbReference type="PROSITE" id="PS51379"/>
    </source>
</evidence>
<dbReference type="GO" id="GO:0016491">
    <property type="term" value="F:oxidoreductase activity"/>
    <property type="evidence" value="ECO:0007669"/>
    <property type="project" value="UniProtKB-KW"/>
</dbReference>
<evidence type="ECO:0000256" key="2">
    <source>
        <dbReference type="ARBA" id="ARBA00022485"/>
    </source>
</evidence>
<evidence type="ECO:0000256" key="1">
    <source>
        <dbReference type="ARBA" id="ARBA00004196"/>
    </source>
</evidence>
<dbReference type="EMBL" id="CP001087">
    <property type="protein sequence ID" value="ACN17154.1"/>
    <property type="molecule type" value="Genomic_DNA"/>
</dbReference>
<dbReference type="GO" id="GO:0046872">
    <property type="term" value="F:metal ion binding"/>
    <property type="evidence" value="ECO:0007669"/>
    <property type="project" value="UniProtKB-KW"/>
</dbReference>
<evidence type="ECO:0000256" key="6">
    <source>
        <dbReference type="ARBA" id="ARBA00023014"/>
    </source>
</evidence>
<evidence type="ECO:0000256" key="4">
    <source>
        <dbReference type="ARBA" id="ARBA00022737"/>
    </source>
</evidence>